<gene>
    <name evidence="10" type="ORF">ACFOGJ_21010</name>
</gene>
<feature type="transmembrane region" description="Helical" evidence="9">
    <location>
        <begin position="281"/>
        <end position="303"/>
    </location>
</feature>
<evidence type="ECO:0000313" key="11">
    <source>
        <dbReference type="Proteomes" id="UP001595528"/>
    </source>
</evidence>
<dbReference type="InterPro" id="IPR001851">
    <property type="entry name" value="ABC_transp_permease"/>
</dbReference>
<keyword evidence="7 9" id="KW-0472">Membrane</keyword>
<evidence type="ECO:0000256" key="1">
    <source>
        <dbReference type="ARBA" id="ARBA00004651"/>
    </source>
</evidence>
<evidence type="ECO:0000256" key="9">
    <source>
        <dbReference type="SAM" id="Phobius"/>
    </source>
</evidence>
<evidence type="ECO:0000256" key="3">
    <source>
        <dbReference type="ARBA" id="ARBA00022475"/>
    </source>
</evidence>
<reference evidence="11" key="1">
    <citation type="journal article" date="2019" name="Int. J. Syst. Evol. Microbiol.">
        <title>The Global Catalogue of Microorganisms (GCM) 10K type strain sequencing project: providing services to taxonomists for standard genome sequencing and annotation.</title>
        <authorList>
            <consortium name="The Broad Institute Genomics Platform"/>
            <consortium name="The Broad Institute Genome Sequencing Center for Infectious Disease"/>
            <person name="Wu L."/>
            <person name="Ma J."/>
        </authorList>
    </citation>
    <scope>NUCLEOTIDE SEQUENCE [LARGE SCALE GENOMIC DNA]</scope>
    <source>
        <strain evidence="11">KCTC 42964</strain>
    </source>
</reference>
<protein>
    <submittedName>
        <fullName evidence="10">Branched-chain amino acid ABC transporter permease</fullName>
    </submittedName>
</protein>
<evidence type="ECO:0000313" key="10">
    <source>
        <dbReference type="EMBL" id="MFC3229742.1"/>
    </source>
</evidence>
<comment type="caution">
    <text evidence="10">The sequence shown here is derived from an EMBL/GenBank/DDBJ whole genome shotgun (WGS) entry which is preliminary data.</text>
</comment>
<keyword evidence="2" id="KW-0813">Transport</keyword>
<dbReference type="EMBL" id="JBHRTR010000034">
    <property type="protein sequence ID" value="MFC3229742.1"/>
    <property type="molecule type" value="Genomic_DNA"/>
</dbReference>
<evidence type="ECO:0000256" key="4">
    <source>
        <dbReference type="ARBA" id="ARBA00022692"/>
    </source>
</evidence>
<feature type="transmembrane region" description="Helical" evidence="9">
    <location>
        <begin position="139"/>
        <end position="159"/>
    </location>
</feature>
<organism evidence="10 11">
    <name type="scientific">Marinibaculum pumilum</name>
    <dbReference type="NCBI Taxonomy" id="1766165"/>
    <lineage>
        <taxon>Bacteria</taxon>
        <taxon>Pseudomonadati</taxon>
        <taxon>Pseudomonadota</taxon>
        <taxon>Alphaproteobacteria</taxon>
        <taxon>Rhodospirillales</taxon>
        <taxon>Rhodospirillaceae</taxon>
        <taxon>Marinibaculum</taxon>
    </lineage>
</organism>
<dbReference type="Pfam" id="PF02653">
    <property type="entry name" value="BPD_transp_2"/>
    <property type="match status" value="1"/>
</dbReference>
<evidence type="ECO:0000256" key="5">
    <source>
        <dbReference type="ARBA" id="ARBA00022970"/>
    </source>
</evidence>
<dbReference type="RefSeq" id="WP_379904228.1">
    <property type="nucleotide sequence ID" value="NZ_JBHRTR010000034.1"/>
</dbReference>
<keyword evidence="6 9" id="KW-1133">Transmembrane helix</keyword>
<keyword evidence="11" id="KW-1185">Reference proteome</keyword>
<keyword evidence="4 9" id="KW-0812">Transmembrane</keyword>
<feature type="transmembrane region" description="Helical" evidence="9">
    <location>
        <begin position="12"/>
        <end position="39"/>
    </location>
</feature>
<feature type="transmembrane region" description="Helical" evidence="9">
    <location>
        <begin position="241"/>
        <end position="261"/>
    </location>
</feature>
<comment type="similarity">
    <text evidence="8">Belongs to the binding-protein-dependent transport system permease family. LivHM subfamily.</text>
</comment>
<dbReference type="CDD" id="cd06582">
    <property type="entry name" value="TM_PBP1_LivH_like"/>
    <property type="match status" value="1"/>
</dbReference>
<proteinExistence type="inferred from homology"/>
<dbReference type="PANTHER" id="PTHR11795:SF442">
    <property type="entry name" value="ABC TRANSPORTER ATP-BINDING PROTEIN"/>
    <property type="match status" value="1"/>
</dbReference>
<evidence type="ECO:0000256" key="6">
    <source>
        <dbReference type="ARBA" id="ARBA00022989"/>
    </source>
</evidence>
<evidence type="ECO:0000256" key="2">
    <source>
        <dbReference type="ARBA" id="ARBA00022448"/>
    </source>
</evidence>
<dbReference type="Proteomes" id="UP001595528">
    <property type="component" value="Unassembled WGS sequence"/>
</dbReference>
<name>A0ABV7L652_9PROT</name>
<dbReference type="PANTHER" id="PTHR11795">
    <property type="entry name" value="BRANCHED-CHAIN AMINO ACID TRANSPORT SYSTEM PERMEASE PROTEIN LIVH"/>
    <property type="match status" value="1"/>
</dbReference>
<evidence type="ECO:0000256" key="7">
    <source>
        <dbReference type="ARBA" id="ARBA00023136"/>
    </source>
</evidence>
<accession>A0ABV7L652</accession>
<feature type="transmembrane region" description="Helical" evidence="9">
    <location>
        <begin position="188"/>
        <end position="211"/>
    </location>
</feature>
<feature type="transmembrane region" description="Helical" evidence="9">
    <location>
        <begin position="94"/>
        <end position="112"/>
    </location>
</feature>
<keyword evidence="5" id="KW-0029">Amino-acid transport</keyword>
<feature type="transmembrane region" description="Helical" evidence="9">
    <location>
        <begin position="59"/>
        <end position="82"/>
    </location>
</feature>
<keyword evidence="3" id="KW-1003">Cell membrane</keyword>
<comment type="subcellular location">
    <subcellularLocation>
        <location evidence="1">Cell membrane</location>
        <topology evidence="1">Multi-pass membrane protein</topology>
    </subcellularLocation>
</comment>
<dbReference type="InterPro" id="IPR052157">
    <property type="entry name" value="BCAA_transport_permease"/>
</dbReference>
<feature type="transmembrane region" description="Helical" evidence="9">
    <location>
        <begin position="217"/>
        <end position="234"/>
    </location>
</feature>
<evidence type="ECO:0000256" key="8">
    <source>
        <dbReference type="ARBA" id="ARBA00037998"/>
    </source>
</evidence>
<sequence length="313" mass="33262">MEFVTISLLNGVSYGLLLFMVSAGLTLIFGMMGVLNFAHSSFYMLGAYFGYSIARFSDFWLALLLAPLAVAVLGGLIEKYMLRRVHRHGHAHELLLTFGLVFIIEELVKMFYGHYSLENPMPAALGFSAFELFDLNYPFYRVFIALVAVVMFTAVFLLSRFTRIGLVVRAAVRRPDMVEALGHDVPKVFLGVFAGGAALAGLAGTVAGVFYPTGPTMAHELGVIVFVVVVVGGLGSLEGALLASLLIGVFSSFAVGLDWSAADGLALVGLGDWALGAGGVLTTKLSTLAGAIPFAVMLLVLLLRPAGLMGEKA</sequence>